<proteinExistence type="predicted"/>
<gene>
    <name evidence="1" type="ORF">J0M35_19025</name>
</gene>
<organism evidence="1 2">
    <name type="scientific">Candidatus Obscuribacter phosphatis</name>
    <dbReference type="NCBI Taxonomy" id="1906157"/>
    <lineage>
        <taxon>Bacteria</taxon>
        <taxon>Bacillati</taxon>
        <taxon>Candidatus Melainabacteria</taxon>
        <taxon>Candidatus Obscuribacterales</taxon>
        <taxon>Candidatus Obscuribacteraceae</taxon>
        <taxon>Candidatus Obscuribacter</taxon>
    </lineage>
</organism>
<evidence type="ECO:0000313" key="1">
    <source>
        <dbReference type="EMBL" id="MBN8662470.1"/>
    </source>
</evidence>
<dbReference type="Proteomes" id="UP000664277">
    <property type="component" value="Unassembled WGS sequence"/>
</dbReference>
<sequence>MKRFERMHISTDIGLGALTELLAIGLQGNVSGVGFIENGGLVFDITADTAGGYNVIMPDDCDLEVEKEYLTMPIAMMLSAALNGGNPKVDGRYANYFPSKEFLDKHLTPSKMVRDRESSLFHQLELSINDLQEIADTLCGNTTDIETLAEDKEFREIFPGLAYRFGSYGPARHKSGVEVKADWSTEDGEGYHKLEAPIACEDLLNLWLREIGLEAYDPPFAQVRKAKWQLSKMLSRVPAAERMRVFDWVNDVSFNIEEFHSYKGGVPINSPLECEFGTGIMTVDTNMNWELVEV</sequence>
<dbReference type="EMBL" id="JAFLCK010000040">
    <property type="protein sequence ID" value="MBN8662470.1"/>
    <property type="molecule type" value="Genomic_DNA"/>
</dbReference>
<name>A0A8J7TMS1_9BACT</name>
<protein>
    <submittedName>
        <fullName evidence="1">Uncharacterized protein</fullName>
    </submittedName>
</protein>
<reference evidence="1" key="1">
    <citation type="submission" date="2021-02" db="EMBL/GenBank/DDBJ databases">
        <title>Genome-Resolved Metagenomics of a Microbial Community Performing Photosynthetic Biological Nutrient Removal.</title>
        <authorList>
            <person name="Mcdaniel E.A."/>
        </authorList>
    </citation>
    <scope>NUCLEOTIDE SEQUENCE</scope>
    <source>
        <strain evidence="1">UWPOB_OBS1</strain>
    </source>
</reference>
<evidence type="ECO:0000313" key="2">
    <source>
        <dbReference type="Proteomes" id="UP000664277"/>
    </source>
</evidence>
<comment type="caution">
    <text evidence="1">The sequence shown here is derived from an EMBL/GenBank/DDBJ whole genome shotgun (WGS) entry which is preliminary data.</text>
</comment>
<dbReference type="AlphaFoldDB" id="A0A8J7TMS1"/>
<accession>A0A8J7TMS1</accession>